<dbReference type="EMBL" id="LT598486">
    <property type="protein sequence ID" value="SCW03503.1"/>
    <property type="molecule type" value="Genomic_DNA"/>
</dbReference>
<reference evidence="1 2" key="1">
    <citation type="submission" date="2016-03" db="EMBL/GenBank/DDBJ databases">
        <authorList>
            <person name="Devillers H."/>
        </authorList>
    </citation>
    <scope>NUCLEOTIDE SEQUENCE [LARGE SCALE GENOMIC DNA]</scope>
    <source>
        <strain evidence="1">CBS 6772</strain>
    </source>
</reference>
<name>A0A1G4MI17_LACFM</name>
<sequence>MTQLSGSADINSKYMDKHEIVCDMGEGFGKWKMGPDEEIMPLIDVANVACGFHAGDFNIMRKMVQLAKLHGVKVGSHPGLPDKMGFGRRKWDIPADEVYNMVLYQTGALKAFLDAEGMRLNHIKPHGELYFYVERDESIMRAVLQAAKVFGVPVVGAKNKRFEQVAHEEGVDLIQEFYADVDWNGEGRLVPVAESRAKTPSIIHDAVLQAGTTDATTTFDNKPLALNFGANPILLCLHSDMPTALGNITAARSAIDELNARAAH</sequence>
<dbReference type="InterPro" id="IPR005501">
    <property type="entry name" value="LamB/YcsF/PxpA-like"/>
</dbReference>
<dbReference type="GO" id="GO:0005975">
    <property type="term" value="P:carbohydrate metabolic process"/>
    <property type="evidence" value="ECO:0007669"/>
    <property type="project" value="InterPro"/>
</dbReference>
<accession>A0A1G4MI17</accession>
<keyword evidence="2" id="KW-1185">Reference proteome</keyword>
<protein>
    <submittedName>
        <fullName evidence="1">LAFE_0G11914g1_1</fullName>
    </submittedName>
</protein>
<dbReference type="Pfam" id="PF03746">
    <property type="entry name" value="LamB_YcsF"/>
    <property type="match status" value="1"/>
</dbReference>
<dbReference type="CDD" id="cd11665">
    <property type="entry name" value="LamB_like"/>
    <property type="match status" value="1"/>
</dbReference>
<dbReference type="OrthoDB" id="5295431at2759"/>
<dbReference type="SUPFAM" id="SSF88713">
    <property type="entry name" value="Glycoside hydrolase/deacetylase"/>
    <property type="match status" value="1"/>
</dbReference>
<gene>
    <name evidence="1" type="ORF">LAFE_0G11914G</name>
</gene>
<proteinExistence type="predicted"/>
<dbReference type="Gene3D" id="3.20.20.370">
    <property type="entry name" value="Glycoside hydrolase/deacetylase"/>
    <property type="match status" value="1"/>
</dbReference>
<dbReference type="AlphaFoldDB" id="A0A1G4MI17"/>
<organism evidence="1 2">
    <name type="scientific">Lachancea fermentati</name>
    <name type="common">Zygosaccharomyces fermentati</name>
    <dbReference type="NCBI Taxonomy" id="4955"/>
    <lineage>
        <taxon>Eukaryota</taxon>
        <taxon>Fungi</taxon>
        <taxon>Dikarya</taxon>
        <taxon>Ascomycota</taxon>
        <taxon>Saccharomycotina</taxon>
        <taxon>Saccharomycetes</taxon>
        <taxon>Saccharomycetales</taxon>
        <taxon>Saccharomycetaceae</taxon>
        <taxon>Lachancea</taxon>
    </lineage>
</organism>
<dbReference type="PANTHER" id="PTHR30292">
    <property type="entry name" value="UNCHARACTERIZED PROTEIN YBGL-RELATED"/>
    <property type="match status" value="1"/>
</dbReference>
<dbReference type="STRING" id="4955.A0A1G4MI17"/>
<dbReference type="PANTHER" id="PTHR30292:SF0">
    <property type="entry name" value="5-OXOPROLINASE SUBUNIT A"/>
    <property type="match status" value="1"/>
</dbReference>
<dbReference type="OMA" id="PFIDCAN"/>
<evidence type="ECO:0000313" key="2">
    <source>
        <dbReference type="Proteomes" id="UP000190831"/>
    </source>
</evidence>
<dbReference type="Proteomes" id="UP000190831">
    <property type="component" value="Chromosome G"/>
</dbReference>
<dbReference type="InterPro" id="IPR011330">
    <property type="entry name" value="Glyco_hydro/deAcase_b/a-brl"/>
</dbReference>
<evidence type="ECO:0000313" key="1">
    <source>
        <dbReference type="EMBL" id="SCW03503.1"/>
    </source>
</evidence>